<dbReference type="EMBL" id="JBFCZG010000004">
    <property type="protein sequence ID" value="KAL3422956.1"/>
    <property type="molecule type" value="Genomic_DNA"/>
</dbReference>
<evidence type="ECO:0000256" key="1">
    <source>
        <dbReference type="SAM" id="MobiDB-lite"/>
    </source>
</evidence>
<dbReference type="Proteomes" id="UP001629113">
    <property type="component" value="Unassembled WGS sequence"/>
</dbReference>
<comment type="caution">
    <text evidence="2">The sequence shown here is derived from an EMBL/GenBank/DDBJ whole genome shotgun (WGS) entry which is preliminary data.</text>
</comment>
<feature type="compositionally biased region" description="Basic residues" evidence="1">
    <location>
        <begin position="10"/>
        <end position="27"/>
    </location>
</feature>
<proteinExistence type="predicted"/>
<evidence type="ECO:0000313" key="2">
    <source>
        <dbReference type="EMBL" id="KAL3422956.1"/>
    </source>
</evidence>
<organism evidence="2 3">
    <name type="scientific">Phlyctema vagabunda</name>
    <dbReference type="NCBI Taxonomy" id="108571"/>
    <lineage>
        <taxon>Eukaryota</taxon>
        <taxon>Fungi</taxon>
        <taxon>Dikarya</taxon>
        <taxon>Ascomycota</taxon>
        <taxon>Pezizomycotina</taxon>
        <taxon>Leotiomycetes</taxon>
        <taxon>Helotiales</taxon>
        <taxon>Dermateaceae</taxon>
        <taxon>Phlyctema</taxon>
    </lineage>
</organism>
<name>A0ABR4PHY9_9HELO</name>
<accession>A0ABR4PHY9</accession>
<feature type="region of interest" description="Disordered" evidence="1">
    <location>
        <begin position="1"/>
        <end position="33"/>
    </location>
</feature>
<evidence type="ECO:0000313" key="3">
    <source>
        <dbReference type="Proteomes" id="UP001629113"/>
    </source>
</evidence>
<sequence length="107" mass="12128">MSQPNPPAPRHVHRRRITTSRARHQRRRDLDSISQTASLPVPLNLPILPVRIIAEIAAEHPDAPDFADYQNGEGTEPEHIEQVRLQEVAYVTEPRDDEGVEESGPRE</sequence>
<reference evidence="2 3" key="1">
    <citation type="submission" date="2024-06" db="EMBL/GenBank/DDBJ databases">
        <title>Complete genome of Phlyctema vagabunda strain 19-DSS-EL-015.</title>
        <authorList>
            <person name="Fiorenzani C."/>
        </authorList>
    </citation>
    <scope>NUCLEOTIDE SEQUENCE [LARGE SCALE GENOMIC DNA]</scope>
    <source>
        <strain evidence="2 3">19-DSS-EL-015</strain>
    </source>
</reference>
<gene>
    <name evidence="2" type="ORF">PVAG01_04703</name>
</gene>
<protein>
    <submittedName>
        <fullName evidence="2">Uncharacterized protein</fullName>
    </submittedName>
</protein>
<keyword evidence="3" id="KW-1185">Reference proteome</keyword>